<feature type="transmembrane region" description="Helical" evidence="8">
    <location>
        <begin position="370"/>
        <end position="392"/>
    </location>
</feature>
<feature type="transmembrane region" description="Helical" evidence="8">
    <location>
        <begin position="456"/>
        <end position="477"/>
    </location>
</feature>
<comment type="subcellular location">
    <subcellularLocation>
        <location evidence="1">Membrane</location>
        <topology evidence="1">Multi-pass membrane protein</topology>
    </subcellularLocation>
</comment>
<feature type="transmembrane region" description="Helical" evidence="8">
    <location>
        <begin position="399"/>
        <end position="421"/>
    </location>
</feature>
<protein>
    <submittedName>
        <fullName evidence="10">Solute carrier family 2, facilitated glucose transporter member 2</fullName>
    </submittedName>
</protein>
<evidence type="ECO:0000256" key="5">
    <source>
        <dbReference type="ARBA" id="ARBA00022989"/>
    </source>
</evidence>
<dbReference type="GO" id="GO:0016020">
    <property type="term" value="C:membrane"/>
    <property type="evidence" value="ECO:0007669"/>
    <property type="project" value="UniProtKB-SubCell"/>
</dbReference>
<feature type="transmembrane region" description="Helical" evidence="8">
    <location>
        <begin position="184"/>
        <end position="204"/>
    </location>
</feature>
<dbReference type="PROSITE" id="PS00217">
    <property type="entry name" value="SUGAR_TRANSPORT_2"/>
    <property type="match status" value="1"/>
</dbReference>
<keyword evidence="3" id="KW-0813">Transport</keyword>
<evidence type="ECO:0000256" key="1">
    <source>
        <dbReference type="ARBA" id="ARBA00004141"/>
    </source>
</evidence>
<evidence type="ECO:0000256" key="2">
    <source>
        <dbReference type="ARBA" id="ARBA00010992"/>
    </source>
</evidence>
<dbReference type="InterPro" id="IPR005828">
    <property type="entry name" value="MFS_sugar_transport-like"/>
</dbReference>
<evidence type="ECO:0000259" key="9">
    <source>
        <dbReference type="PROSITE" id="PS50850"/>
    </source>
</evidence>
<dbReference type="InterPro" id="IPR003663">
    <property type="entry name" value="Sugar/inositol_transpt"/>
</dbReference>
<evidence type="ECO:0000256" key="4">
    <source>
        <dbReference type="ARBA" id="ARBA00022692"/>
    </source>
</evidence>
<evidence type="ECO:0000256" key="6">
    <source>
        <dbReference type="ARBA" id="ARBA00023136"/>
    </source>
</evidence>
<dbReference type="GO" id="GO:0015149">
    <property type="term" value="F:hexose transmembrane transporter activity"/>
    <property type="evidence" value="ECO:0007669"/>
    <property type="project" value="TreeGrafter"/>
</dbReference>
<dbReference type="PRINTS" id="PR00171">
    <property type="entry name" value="SUGRTRNSPORT"/>
</dbReference>
<dbReference type="InterPro" id="IPR020846">
    <property type="entry name" value="MFS_dom"/>
</dbReference>
<sequence>MDSRDLNLPKYMVYCGLIAGIGAFSNGWTIGSPNVPGDITHNCPTGSAHTVNPAFPDCLPMDTALWGFAVSSFCVGGLIGSAVGGAIQTRLGRRLTIIVNNAGFISGAILIGCSVHTAMFIIGRILCGLSCGLGSLVIPTYLGEISTRKGRGLIGFFNQFFVVTGILLSSVIGLPTSNVPLWRLNYAIVAIPSIFQIFLMGTCVESPRYLISVGRIEDALISLQKLRGSADVSEEFFDIVAGQVGKKKAARLLKENSHEKNVKNVNNALDEGFDNTDENSLDRNAGSNKEEYNAAGAGPGAVSGNGDIENDDSDEQRPPMSIIEIFRDPVIRKITLIVLFHHTIQQLSGMNAVMYYSTTIFEQAVDKQNAQYMAIYTTVVNFGMSIVAMAFIDRSGRRLLLIMSEMGTFIFSVLLVIGYRYNISNLLVASVFIYVASFAIGIGPVPWMITSEMTPIYASSSVGAVATAMNWAMNFLIGQVFPVIFAAIQGWSFLIFAIICLISAIVTFFFLPETKNRAIEDIVDGFRKK</sequence>
<feature type="transmembrane region" description="Helical" evidence="8">
    <location>
        <begin position="12"/>
        <end position="30"/>
    </location>
</feature>
<feature type="transmembrane region" description="Helical" evidence="8">
    <location>
        <begin position="153"/>
        <end position="172"/>
    </location>
</feature>
<dbReference type="InterPro" id="IPR036259">
    <property type="entry name" value="MFS_trans_sf"/>
</dbReference>
<dbReference type="Proteomes" id="UP000053815">
    <property type="component" value="Unassembled WGS sequence"/>
</dbReference>
<feature type="region of interest" description="Disordered" evidence="7">
    <location>
        <begin position="268"/>
        <end position="316"/>
    </location>
</feature>
<feature type="transmembrane region" description="Helical" evidence="8">
    <location>
        <begin position="95"/>
        <end position="112"/>
    </location>
</feature>
<dbReference type="PROSITE" id="PS50850">
    <property type="entry name" value="MFS"/>
    <property type="match status" value="1"/>
</dbReference>
<feature type="transmembrane region" description="Helical" evidence="8">
    <location>
        <begin position="64"/>
        <end position="83"/>
    </location>
</feature>
<feature type="transmembrane region" description="Helical" evidence="8">
    <location>
        <begin position="427"/>
        <end position="449"/>
    </location>
</feature>
<dbReference type="OrthoDB" id="4540492at2759"/>
<dbReference type="AlphaFoldDB" id="A0A0C9M2V5"/>
<keyword evidence="6 8" id="KW-0472">Membrane</keyword>
<keyword evidence="11" id="KW-1185">Reference proteome</keyword>
<dbReference type="Pfam" id="PF00083">
    <property type="entry name" value="Sugar_tr"/>
    <property type="match status" value="2"/>
</dbReference>
<accession>A0A0C9M2V5</accession>
<comment type="similarity">
    <text evidence="2">Belongs to the major facilitator superfamily. Sugar transporter (TC 2.A.1.1) family.</text>
</comment>
<evidence type="ECO:0000256" key="3">
    <source>
        <dbReference type="ARBA" id="ARBA00022448"/>
    </source>
</evidence>
<evidence type="ECO:0000313" key="10">
    <source>
        <dbReference type="EMBL" id="GAN03161.1"/>
    </source>
</evidence>
<evidence type="ECO:0000256" key="7">
    <source>
        <dbReference type="SAM" id="MobiDB-lite"/>
    </source>
</evidence>
<proteinExistence type="inferred from homology"/>
<organism evidence="10">
    <name type="scientific">Mucor ambiguus</name>
    <dbReference type="NCBI Taxonomy" id="91626"/>
    <lineage>
        <taxon>Eukaryota</taxon>
        <taxon>Fungi</taxon>
        <taxon>Fungi incertae sedis</taxon>
        <taxon>Mucoromycota</taxon>
        <taxon>Mucoromycotina</taxon>
        <taxon>Mucoromycetes</taxon>
        <taxon>Mucorales</taxon>
        <taxon>Mucorineae</taxon>
        <taxon>Mucoraceae</taxon>
        <taxon>Mucor</taxon>
    </lineage>
</organism>
<feature type="transmembrane region" description="Helical" evidence="8">
    <location>
        <begin position="483"/>
        <end position="511"/>
    </location>
</feature>
<dbReference type="InterPro" id="IPR045263">
    <property type="entry name" value="GLUT"/>
</dbReference>
<feature type="transmembrane region" description="Helical" evidence="8">
    <location>
        <begin position="118"/>
        <end position="141"/>
    </location>
</feature>
<feature type="domain" description="Major facilitator superfamily (MFS) profile" evidence="9">
    <location>
        <begin position="15"/>
        <end position="515"/>
    </location>
</feature>
<dbReference type="STRING" id="91626.A0A0C9M2V5"/>
<name>A0A0C9M2V5_9FUNG</name>
<dbReference type="SUPFAM" id="SSF103473">
    <property type="entry name" value="MFS general substrate transporter"/>
    <property type="match status" value="1"/>
</dbReference>
<keyword evidence="4 8" id="KW-0812">Transmembrane</keyword>
<evidence type="ECO:0000256" key="8">
    <source>
        <dbReference type="SAM" id="Phobius"/>
    </source>
</evidence>
<evidence type="ECO:0000313" key="11">
    <source>
        <dbReference type="Proteomes" id="UP000053815"/>
    </source>
</evidence>
<dbReference type="PANTHER" id="PTHR23503:SF8">
    <property type="entry name" value="FACILITATED GLUCOSE TRANSPORTER PROTEIN 1"/>
    <property type="match status" value="1"/>
</dbReference>
<reference evidence="10" key="1">
    <citation type="submission" date="2014-09" db="EMBL/GenBank/DDBJ databases">
        <title>Draft genome sequence of an oleaginous Mucoromycotina fungus Mucor ambiguus NBRC6742.</title>
        <authorList>
            <person name="Takeda I."/>
            <person name="Yamane N."/>
            <person name="Morita T."/>
            <person name="Tamano K."/>
            <person name="Machida M."/>
            <person name="Baker S."/>
            <person name="Koike H."/>
        </authorList>
    </citation>
    <scope>NUCLEOTIDE SEQUENCE</scope>
    <source>
        <strain evidence="10">NBRC 6742</strain>
    </source>
</reference>
<keyword evidence="10" id="KW-0762">Sugar transport</keyword>
<dbReference type="EMBL" id="DF836324">
    <property type="protein sequence ID" value="GAN03161.1"/>
    <property type="molecule type" value="Genomic_DNA"/>
</dbReference>
<dbReference type="InterPro" id="IPR005829">
    <property type="entry name" value="Sugar_transporter_CS"/>
</dbReference>
<dbReference type="PANTHER" id="PTHR23503">
    <property type="entry name" value="SOLUTE CARRIER FAMILY 2"/>
    <property type="match status" value="1"/>
</dbReference>
<keyword evidence="5 8" id="KW-1133">Transmembrane helix</keyword>
<dbReference type="Gene3D" id="1.20.1250.20">
    <property type="entry name" value="MFS general substrate transporter like domains"/>
    <property type="match status" value="2"/>
</dbReference>
<gene>
    <name evidence="10" type="ORF">MAM1_0035c02612</name>
</gene>